<geneLocation type="mitochondrion" evidence="1"/>
<name>A0A5B9RCJ8_9AGAM</name>
<evidence type="ECO:0000313" key="1">
    <source>
        <dbReference type="EMBL" id="QEG57153.1"/>
    </source>
</evidence>
<reference evidence="1" key="1">
    <citation type="submission" date="2019-03" db="EMBL/GenBank/DDBJ databases">
        <title>Evidence of extensive intraspecific noncoding reshuffling in a 169kb mitochondrial genome of basidiomycete fungus.</title>
        <authorList>
            <person name="Lee H.-H."/>
            <person name="Ke H.-M."/>
            <person name="Lin C.-Y.I."/>
            <person name="Lee T.J."/>
            <person name="Chung C.-L."/>
            <person name="Tsai I.J."/>
        </authorList>
    </citation>
    <scope>NUCLEOTIDE SEQUENCE</scope>
    <source>
        <strain evidence="1">FFPRI411162</strain>
    </source>
</reference>
<dbReference type="AlphaFoldDB" id="A0A5B9RCJ8"/>
<keyword evidence="1" id="KW-0496">Mitochondrion</keyword>
<dbReference type="EMBL" id="MK623259">
    <property type="protein sequence ID" value="QEG57153.1"/>
    <property type="molecule type" value="Genomic_DNA"/>
</dbReference>
<sequence>MKNLNNSKLALYLDKVLIANPVLNEHFYSKIVKQDWVKERKLKVYNKNVYVKLFTCIPSNDNYVDWTLTHTLITYLSAAYQLYNQCNYKVLIIFTVELFNY</sequence>
<protein>
    <submittedName>
        <fullName evidence="1">Uncharacterized protein</fullName>
    </submittedName>
</protein>
<organism evidence="1">
    <name type="scientific">Pyrrhoderma lamaoense</name>
    <dbReference type="NCBI Taxonomy" id="2282106"/>
    <lineage>
        <taxon>Eukaryota</taxon>
        <taxon>Fungi</taxon>
        <taxon>Dikarya</taxon>
        <taxon>Basidiomycota</taxon>
        <taxon>Agaricomycotina</taxon>
        <taxon>Agaricomycetes</taxon>
        <taxon>Hymenochaetales</taxon>
        <taxon>Hymenochaetaceae</taxon>
        <taxon>Pyrrhoderma</taxon>
    </lineage>
</organism>
<accession>A0A5B9RCJ8</accession>
<gene>
    <name evidence="1" type="ORF">PLAO_000058</name>
</gene>
<proteinExistence type="predicted"/>